<proteinExistence type="predicted"/>
<evidence type="ECO:0000313" key="3">
    <source>
        <dbReference type="Proteomes" id="UP000294292"/>
    </source>
</evidence>
<gene>
    <name evidence="2" type="ORF">E2636_07240</name>
</gene>
<keyword evidence="1" id="KW-0472">Membrane</keyword>
<keyword evidence="1" id="KW-0812">Transmembrane</keyword>
<evidence type="ECO:0000256" key="1">
    <source>
        <dbReference type="SAM" id="Phobius"/>
    </source>
</evidence>
<sequence length="146" mass="16252">MIPSIKPNRIKSGILLASLLVFMVFFLFNGSIFTKQPNTTSQSQDTFSQEQSLTIALEKMAGVGEVELFFYTGTNEPQQTVSEKPSFALFDQKTEEQTTIQSVLIVATGADQAQTRLMLKKYLSAVLFLPEHRIVVVPMDEKGVSK</sequence>
<dbReference type="EMBL" id="CP038015">
    <property type="protein sequence ID" value="QBP40933.1"/>
    <property type="molecule type" value="Genomic_DNA"/>
</dbReference>
<keyword evidence="1" id="KW-1133">Transmembrane helix</keyword>
<evidence type="ECO:0008006" key="4">
    <source>
        <dbReference type="Google" id="ProtNLM"/>
    </source>
</evidence>
<feature type="transmembrane region" description="Helical" evidence="1">
    <location>
        <begin position="12"/>
        <end position="33"/>
    </location>
</feature>
<reference evidence="2 3" key="1">
    <citation type="submission" date="2019-03" db="EMBL/GenBank/DDBJ databases">
        <title>Complete genome sequence of Paenisporosarcina antarctica CGMCC 1.6503T.</title>
        <authorList>
            <person name="Rong J.-C."/>
            <person name="Chi N.-Y."/>
            <person name="Zhang Q.-F."/>
        </authorList>
    </citation>
    <scope>NUCLEOTIDE SEQUENCE [LARGE SCALE GENOMIC DNA]</scope>
    <source>
        <strain evidence="2 3">CGMCC 1.6503</strain>
    </source>
</reference>
<organism evidence="2 3">
    <name type="scientific">Paenisporosarcina antarctica</name>
    <dbReference type="NCBI Taxonomy" id="417367"/>
    <lineage>
        <taxon>Bacteria</taxon>
        <taxon>Bacillati</taxon>
        <taxon>Bacillota</taxon>
        <taxon>Bacilli</taxon>
        <taxon>Bacillales</taxon>
        <taxon>Caryophanaceae</taxon>
        <taxon>Paenisporosarcina</taxon>
    </lineage>
</organism>
<dbReference type="KEGG" id="panc:E2636_07240"/>
<protein>
    <recommendedName>
        <fullName evidence="4">Stage III sporulation protein AG</fullName>
    </recommendedName>
</protein>
<dbReference type="AlphaFoldDB" id="A0A4P6ZXE0"/>
<accession>A0A4P6ZXE0</accession>
<keyword evidence="3" id="KW-1185">Reference proteome</keyword>
<dbReference type="RefSeq" id="WP_017380071.1">
    <property type="nucleotide sequence ID" value="NZ_CP038015.1"/>
</dbReference>
<name>A0A4P6ZXE0_9BACL</name>
<evidence type="ECO:0000313" key="2">
    <source>
        <dbReference type="EMBL" id="QBP40933.1"/>
    </source>
</evidence>
<dbReference type="OrthoDB" id="2381602at2"/>
<dbReference type="Proteomes" id="UP000294292">
    <property type="component" value="Chromosome"/>
</dbReference>